<keyword evidence="3" id="KW-0862">Zinc</keyword>
<dbReference type="CDD" id="cd02249">
    <property type="entry name" value="ZZ"/>
    <property type="match status" value="1"/>
</dbReference>
<feature type="domain" description="ZZ-type" evidence="5">
    <location>
        <begin position="199"/>
        <end position="245"/>
    </location>
</feature>
<organism evidence="6 7">
    <name type="scientific">Peltaster fructicola</name>
    <dbReference type="NCBI Taxonomy" id="286661"/>
    <lineage>
        <taxon>Eukaryota</taxon>
        <taxon>Fungi</taxon>
        <taxon>Dikarya</taxon>
        <taxon>Ascomycota</taxon>
        <taxon>Pezizomycotina</taxon>
        <taxon>Dothideomycetes</taxon>
        <taxon>Dothideomycetes incertae sedis</taxon>
        <taxon>Peltaster</taxon>
    </lineage>
</organism>
<dbReference type="PANTHER" id="PTHR20930">
    <property type="entry name" value="OVARIAN CARCINOMA ANTIGEN CA125-RELATED"/>
    <property type="match status" value="1"/>
</dbReference>
<feature type="compositionally biased region" description="Basic and acidic residues" evidence="4">
    <location>
        <begin position="957"/>
        <end position="966"/>
    </location>
</feature>
<evidence type="ECO:0000313" key="6">
    <source>
        <dbReference type="EMBL" id="QIW95220.1"/>
    </source>
</evidence>
<feature type="domain" description="ZZ-type" evidence="5">
    <location>
        <begin position="365"/>
        <end position="410"/>
    </location>
</feature>
<dbReference type="InterPro" id="IPR043145">
    <property type="entry name" value="Znf_ZZ_sf"/>
</dbReference>
<dbReference type="OrthoDB" id="661148at2759"/>
<evidence type="ECO:0000256" key="1">
    <source>
        <dbReference type="ARBA" id="ARBA00022723"/>
    </source>
</evidence>
<evidence type="ECO:0000256" key="3">
    <source>
        <dbReference type="ARBA" id="ARBA00022833"/>
    </source>
</evidence>
<dbReference type="Gene3D" id="2.60.40.10">
    <property type="entry name" value="Immunoglobulins"/>
    <property type="match status" value="1"/>
</dbReference>
<dbReference type="SMART" id="SM00291">
    <property type="entry name" value="ZnF_ZZ"/>
    <property type="match status" value="4"/>
</dbReference>
<dbReference type="EMBL" id="CP051139">
    <property type="protein sequence ID" value="QIW95220.1"/>
    <property type="molecule type" value="Genomic_DNA"/>
</dbReference>
<keyword evidence="7" id="KW-1185">Reference proteome</keyword>
<name>A0A6H0XKR4_9PEZI</name>
<dbReference type="Pfam" id="PF16158">
    <property type="entry name" value="N_BRCA1_IG"/>
    <property type="match status" value="1"/>
</dbReference>
<evidence type="ECO:0000313" key="7">
    <source>
        <dbReference type="Proteomes" id="UP000503462"/>
    </source>
</evidence>
<sequence>MATNSASVTPDTLITIKVSLNDAVKKLKLPLKDLNATTLTDKLRACLNISADQTVVFERYSDSFGGFITLSPANTPVFKALVRAAKAKGKLRLKASIIPPVMAQEQKTTIDEMYANARAQSKQMDEESMMRNHRRGQGIFQYREARASEQTLVNDEAPVPKPFTAHNISPEIKQATLQACQELVFRTREKMATATASSTAWSVYCNICDAAMADVHYHCSICDGGDYDLCEKCVSDGNTCPGEDHWLIKRFIQNDRVIASTTERLCRKTPSAEIESTMPGAFTEEAKVLATEPAAEPSRTCNSCVVVLPEREFVTCGDCSDYDLCVQCHTGNVHGHHPGHTFLPATTNTILSASSQALLKAGRNVEHNAFCDGCDKKIFGVRHKCLQCPDWDYCNDCIKTAPTAHRGHRFAAIHEQLSEPQPNLVRHFGIYCDGPLCTKDAKQSYIQGARFKCAVCHDTDFCARCEALPGHHHNRTHPLIKFMMPVRNVNITTYNEDLHGNARTMGDKPAVRAEPAAQNAAIPVQTVAEITPTEEKSSRQRPQPFDGDVVSARTAAPVVPLLAPIAPSVVPTSMLNATFVRDSIADGTVVAPGSQFTQIWTLRNEGPHAWPAGCSVRYVGGDNMLNVDNGRPASVSSINEAIESSIVAREVQVGEEIAFRITLKAPLREGKSISYWRLKAADGTPFGHRLWCDIEVRSTKPIAPPLQNPPFVPAAKDATPYFPADYAAMRQHHSRLQAMRQHQLRLLHQQQMLGLAAPATPIEPVTEKSPFAQRPIVSEDERLRKESAKARMEAIRTRILQTRAENLKRLASMSNITKTSAQESTTPQESAVVPITKSPIEEQTAAAEPVSIPADEVRSEVLSDSTSSSQMIFPKLEKESPSSSIVASKGKAAYVENEDGEVEQSAVPQSPSTVAEPTIAQPLEDFDDIEVLSVSADSDDDEDDGFLTDEEYDILDASDRETVVSP</sequence>
<feature type="region of interest" description="Disordered" evidence="4">
    <location>
        <begin position="896"/>
        <end position="966"/>
    </location>
</feature>
<dbReference type="Proteomes" id="UP000503462">
    <property type="component" value="Chromosome 1"/>
</dbReference>
<protein>
    <recommendedName>
        <fullName evidence="5">ZZ-type domain-containing protein</fullName>
    </recommendedName>
</protein>
<accession>A0A6H0XKR4</accession>
<dbReference type="InterPro" id="IPR032350">
    <property type="entry name" value="Nbr1_FW"/>
</dbReference>
<dbReference type="CDD" id="cd14947">
    <property type="entry name" value="NBR1_like"/>
    <property type="match status" value="1"/>
</dbReference>
<gene>
    <name evidence="6" type="ORF">AMS68_000738</name>
</gene>
<keyword evidence="1" id="KW-0479">Metal-binding</keyword>
<dbReference type="AlphaFoldDB" id="A0A6H0XKR4"/>
<feature type="domain" description="ZZ-type" evidence="5">
    <location>
        <begin position="426"/>
        <end position="478"/>
    </location>
</feature>
<dbReference type="InterPro" id="IPR000433">
    <property type="entry name" value="Znf_ZZ"/>
</dbReference>
<reference evidence="6 7" key="1">
    <citation type="journal article" date="2016" name="Sci. Rep.">
        <title>Peltaster fructicola genome reveals evolution from an invasive phytopathogen to an ectophytic parasite.</title>
        <authorList>
            <person name="Xu C."/>
            <person name="Chen H."/>
            <person name="Gleason M.L."/>
            <person name="Xu J.R."/>
            <person name="Liu H."/>
            <person name="Zhang R."/>
            <person name="Sun G."/>
        </authorList>
    </citation>
    <scope>NUCLEOTIDE SEQUENCE [LARGE SCALE GENOMIC DNA]</scope>
    <source>
        <strain evidence="6 7">LNHT1506</strain>
    </source>
</reference>
<evidence type="ECO:0000256" key="4">
    <source>
        <dbReference type="SAM" id="MobiDB-lite"/>
    </source>
</evidence>
<dbReference type="CDD" id="cd02340">
    <property type="entry name" value="ZZ_NBR1_like"/>
    <property type="match status" value="2"/>
</dbReference>
<feature type="compositionally biased region" description="Acidic residues" evidence="4">
    <location>
        <begin position="937"/>
        <end position="956"/>
    </location>
</feature>
<dbReference type="SUPFAM" id="SSF57850">
    <property type="entry name" value="RING/U-box"/>
    <property type="match status" value="4"/>
</dbReference>
<evidence type="ECO:0000259" key="5">
    <source>
        <dbReference type="SMART" id="SM00291"/>
    </source>
</evidence>
<dbReference type="Gene3D" id="3.30.60.90">
    <property type="match status" value="4"/>
</dbReference>
<evidence type="ECO:0000256" key="2">
    <source>
        <dbReference type="ARBA" id="ARBA00022771"/>
    </source>
</evidence>
<feature type="compositionally biased region" description="Polar residues" evidence="4">
    <location>
        <begin position="906"/>
        <end position="915"/>
    </location>
</feature>
<dbReference type="InterPro" id="IPR013783">
    <property type="entry name" value="Ig-like_fold"/>
</dbReference>
<dbReference type="Pfam" id="PF00569">
    <property type="entry name" value="ZZ"/>
    <property type="match status" value="2"/>
</dbReference>
<dbReference type="PANTHER" id="PTHR20930:SF0">
    <property type="entry name" value="PROTEIN ILRUN"/>
    <property type="match status" value="1"/>
</dbReference>
<feature type="domain" description="ZZ-type" evidence="5">
    <location>
        <begin position="295"/>
        <end position="340"/>
    </location>
</feature>
<keyword evidence="2" id="KW-0863">Zinc-finger</keyword>
<dbReference type="GO" id="GO:0008270">
    <property type="term" value="F:zinc ion binding"/>
    <property type="evidence" value="ECO:0007669"/>
    <property type="project" value="UniProtKB-KW"/>
</dbReference>
<proteinExistence type="predicted"/>